<evidence type="ECO:0000313" key="2">
    <source>
        <dbReference type="EMBL" id="KAK3333959.1"/>
    </source>
</evidence>
<protein>
    <recommendedName>
        <fullName evidence="4">Secreted protein</fullName>
    </recommendedName>
</protein>
<name>A0AAE0IZA1_9PEZI</name>
<feature type="non-terminal residue" evidence="2">
    <location>
        <position position="80"/>
    </location>
</feature>
<sequence length="80" mass="9195">MVDLGFLFLRELACVVLVLSRAEEVRRWKKAQEKKRAGEVDVVSQVLRGRQKRKFSIIFLVLLSRARTGHIGVLLTAIYL</sequence>
<feature type="signal peptide" evidence="1">
    <location>
        <begin position="1"/>
        <end position="22"/>
    </location>
</feature>
<reference evidence="2" key="1">
    <citation type="journal article" date="2023" name="Mol. Phylogenet. Evol.">
        <title>Genome-scale phylogeny and comparative genomics of the fungal order Sordariales.</title>
        <authorList>
            <person name="Hensen N."/>
            <person name="Bonometti L."/>
            <person name="Westerberg I."/>
            <person name="Brannstrom I.O."/>
            <person name="Guillou S."/>
            <person name="Cros-Aarteil S."/>
            <person name="Calhoun S."/>
            <person name="Haridas S."/>
            <person name="Kuo A."/>
            <person name="Mondo S."/>
            <person name="Pangilinan J."/>
            <person name="Riley R."/>
            <person name="LaButti K."/>
            <person name="Andreopoulos B."/>
            <person name="Lipzen A."/>
            <person name="Chen C."/>
            <person name="Yan M."/>
            <person name="Daum C."/>
            <person name="Ng V."/>
            <person name="Clum A."/>
            <person name="Steindorff A."/>
            <person name="Ohm R.A."/>
            <person name="Martin F."/>
            <person name="Silar P."/>
            <person name="Natvig D.O."/>
            <person name="Lalanne C."/>
            <person name="Gautier V."/>
            <person name="Ament-Velasquez S.L."/>
            <person name="Kruys A."/>
            <person name="Hutchinson M.I."/>
            <person name="Powell A.J."/>
            <person name="Barry K."/>
            <person name="Miller A.N."/>
            <person name="Grigoriev I.V."/>
            <person name="Debuchy R."/>
            <person name="Gladieux P."/>
            <person name="Hiltunen Thoren M."/>
            <person name="Johannesson H."/>
        </authorList>
    </citation>
    <scope>NUCLEOTIDE SEQUENCE</scope>
    <source>
        <strain evidence="2">SMH4131-1</strain>
    </source>
</reference>
<gene>
    <name evidence="2" type="ORF">B0T19DRAFT_419650</name>
</gene>
<comment type="caution">
    <text evidence="2">The sequence shown here is derived from an EMBL/GenBank/DDBJ whole genome shotgun (WGS) entry which is preliminary data.</text>
</comment>
<reference evidence="2" key="2">
    <citation type="submission" date="2023-06" db="EMBL/GenBank/DDBJ databases">
        <authorList>
            <consortium name="Lawrence Berkeley National Laboratory"/>
            <person name="Haridas S."/>
            <person name="Hensen N."/>
            <person name="Bonometti L."/>
            <person name="Westerberg I."/>
            <person name="Brannstrom I.O."/>
            <person name="Guillou S."/>
            <person name="Cros-Aarteil S."/>
            <person name="Calhoun S."/>
            <person name="Kuo A."/>
            <person name="Mondo S."/>
            <person name="Pangilinan J."/>
            <person name="Riley R."/>
            <person name="Labutti K."/>
            <person name="Andreopoulos B."/>
            <person name="Lipzen A."/>
            <person name="Chen C."/>
            <person name="Yanf M."/>
            <person name="Daum C."/>
            <person name="Ng V."/>
            <person name="Clum A."/>
            <person name="Steindorff A."/>
            <person name="Ohm R."/>
            <person name="Martin F."/>
            <person name="Silar P."/>
            <person name="Natvig D."/>
            <person name="Lalanne C."/>
            <person name="Gautier V."/>
            <person name="Ament-Velasquez S.L."/>
            <person name="Kruys A."/>
            <person name="Hutchinson M.I."/>
            <person name="Powell A.J."/>
            <person name="Barry K."/>
            <person name="Miller A.N."/>
            <person name="Grigoriev I.V."/>
            <person name="Debuchy R."/>
            <person name="Gladieux P."/>
            <person name="Thoren M.H."/>
            <person name="Johannesson H."/>
        </authorList>
    </citation>
    <scope>NUCLEOTIDE SEQUENCE</scope>
    <source>
        <strain evidence="2">SMH4131-1</strain>
    </source>
</reference>
<organism evidence="2 3">
    <name type="scientific">Cercophora scortea</name>
    <dbReference type="NCBI Taxonomy" id="314031"/>
    <lineage>
        <taxon>Eukaryota</taxon>
        <taxon>Fungi</taxon>
        <taxon>Dikarya</taxon>
        <taxon>Ascomycota</taxon>
        <taxon>Pezizomycotina</taxon>
        <taxon>Sordariomycetes</taxon>
        <taxon>Sordariomycetidae</taxon>
        <taxon>Sordariales</taxon>
        <taxon>Lasiosphaeriaceae</taxon>
        <taxon>Cercophora</taxon>
    </lineage>
</organism>
<dbReference type="EMBL" id="JAUEPO010000002">
    <property type="protein sequence ID" value="KAK3333959.1"/>
    <property type="molecule type" value="Genomic_DNA"/>
</dbReference>
<dbReference type="Proteomes" id="UP001286456">
    <property type="component" value="Unassembled WGS sequence"/>
</dbReference>
<feature type="chain" id="PRO_5042009530" description="Secreted protein" evidence="1">
    <location>
        <begin position="23"/>
        <end position="80"/>
    </location>
</feature>
<keyword evidence="1" id="KW-0732">Signal</keyword>
<evidence type="ECO:0000256" key="1">
    <source>
        <dbReference type="SAM" id="SignalP"/>
    </source>
</evidence>
<dbReference type="AlphaFoldDB" id="A0AAE0IZA1"/>
<keyword evidence="3" id="KW-1185">Reference proteome</keyword>
<proteinExistence type="predicted"/>
<evidence type="ECO:0008006" key="4">
    <source>
        <dbReference type="Google" id="ProtNLM"/>
    </source>
</evidence>
<evidence type="ECO:0000313" key="3">
    <source>
        <dbReference type="Proteomes" id="UP001286456"/>
    </source>
</evidence>
<accession>A0AAE0IZA1</accession>